<dbReference type="InterPro" id="IPR032675">
    <property type="entry name" value="LRR_dom_sf"/>
</dbReference>
<sequence length="270" mass="31099">MESTAQISEEKQAQVGRQSREVPGGKEQQARFRMYCNTYHNTFTKASESKPSDSYLCGTFMNMISLFCDESEYMRLTQKCSPLKVYDLNVVLMFNIQHRNRTVMNFMDSSFPNKIIFFFVSLRESLEPKRFYHFNSLIKLNSKISVKAQFQAFKFNDRQLKRLVSNFRHVKVLGIEFCELSIPKIPNFSKALQNCKINQLSLYGCGATHLSDWDYSLDQFKNLIKGLATSPDLKSSLTSVDIHDCQIDQYTAEGIFSQSDLEGVEIITGQ</sequence>
<accession>A0AAD1UPA2</accession>
<evidence type="ECO:0000313" key="3">
    <source>
        <dbReference type="Proteomes" id="UP001295684"/>
    </source>
</evidence>
<name>A0AAD1UPA2_EUPCR</name>
<dbReference type="SUPFAM" id="SSF52047">
    <property type="entry name" value="RNI-like"/>
    <property type="match status" value="1"/>
</dbReference>
<gene>
    <name evidence="2" type="ORF">ECRASSUSDP1_LOCUS11820</name>
</gene>
<evidence type="ECO:0000313" key="2">
    <source>
        <dbReference type="EMBL" id="CAI2370507.1"/>
    </source>
</evidence>
<dbReference type="EMBL" id="CAMPGE010011690">
    <property type="protein sequence ID" value="CAI2370507.1"/>
    <property type="molecule type" value="Genomic_DNA"/>
</dbReference>
<reference evidence="2" key="1">
    <citation type="submission" date="2023-07" db="EMBL/GenBank/DDBJ databases">
        <authorList>
            <consortium name="AG Swart"/>
            <person name="Singh M."/>
            <person name="Singh A."/>
            <person name="Seah K."/>
            <person name="Emmerich C."/>
        </authorList>
    </citation>
    <scope>NUCLEOTIDE SEQUENCE</scope>
    <source>
        <strain evidence="2">DP1</strain>
    </source>
</reference>
<dbReference type="Gene3D" id="3.80.10.10">
    <property type="entry name" value="Ribonuclease Inhibitor"/>
    <property type="match status" value="1"/>
</dbReference>
<feature type="region of interest" description="Disordered" evidence="1">
    <location>
        <begin position="1"/>
        <end position="27"/>
    </location>
</feature>
<dbReference type="AlphaFoldDB" id="A0AAD1UPA2"/>
<organism evidence="2 3">
    <name type="scientific">Euplotes crassus</name>
    <dbReference type="NCBI Taxonomy" id="5936"/>
    <lineage>
        <taxon>Eukaryota</taxon>
        <taxon>Sar</taxon>
        <taxon>Alveolata</taxon>
        <taxon>Ciliophora</taxon>
        <taxon>Intramacronucleata</taxon>
        <taxon>Spirotrichea</taxon>
        <taxon>Hypotrichia</taxon>
        <taxon>Euplotida</taxon>
        <taxon>Euplotidae</taxon>
        <taxon>Moneuplotes</taxon>
    </lineage>
</organism>
<dbReference type="Proteomes" id="UP001295684">
    <property type="component" value="Unassembled WGS sequence"/>
</dbReference>
<keyword evidence="3" id="KW-1185">Reference proteome</keyword>
<comment type="caution">
    <text evidence="2">The sequence shown here is derived from an EMBL/GenBank/DDBJ whole genome shotgun (WGS) entry which is preliminary data.</text>
</comment>
<proteinExistence type="predicted"/>
<feature type="compositionally biased region" description="Basic and acidic residues" evidence="1">
    <location>
        <begin position="8"/>
        <end position="27"/>
    </location>
</feature>
<protein>
    <submittedName>
        <fullName evidence="2">Uncharacterized protein</fullName>
    </submittedName>
</protein>
<evidence type="ECO:0000256" key="1">
    <source>
        <dbReference type="SAM" id="MobiDB-lite"/>
    </source>
</evidence>